<keyword evidence="1" id="KW-1133">Transmembrane helix</keyword>
<sequence length="46" mass="5220">MATSSTHTLEIRDRFGRMVLFLTAPFLVFAYYTAVMVLKHAGRGDQ</sequence>
<keyword evidence="1" id="KW-0812">Transmembrane</keyword>
<dbReference type="KEGG" id="ftj:FTUN_0875"/>
<keyword evidence="1" id="KW-0472">Membrane</keyword>
<evidence type="ECO:0000256" key="1">
    <source>
        <dbReference type="SAM" id="Phobius"/>
    </source>
</evidence>
<dbReference type="Proteomes" id="UP000503447">
    <property type="component" value="Chromosome"/>
</dbReference>
<keyword evidence="3" id="KW-1185">Reference proteome</keyword>
<evidence type="ECO:0000313" key="3">
    <source>
        <dbReference type="Proteomes" id="UP000503447"/>
    </source>
</evidence>
<protein>
    <submittedName>
        <fullName evidence="2">Uncharacterized protein</fullName>
    </submittedName>
</protein>
<organism evidence="2 3">
    <name type="scientific">Frigoriglobus tundricola</name>
    <dbReference type="NCBI Taxonomy" id="2774151"/>
    <lineage>
        <taxon>Bacteria</taxon>
        <taxon>Pseudomonadati</taxon>
        <taxon>Planctomycetota</taxon>
        <taxon>Planctomycetia</taxon>
        <taxon>Gemmatales</taxon>
        <taxon>Gemmataceae</taxon>
        <taxon>Frigoriglobus</taxon>
    </lineage>
</organism>
<evidence type="ECO:0000313" key="2">
    <source>
        <dbReference type="EMBL" id="QJW93369.1"/>
    </source>
</evidence>
<dbReference type="EMBL" id="CP053452">
    <property type="protein sequence ID" value="QJW93369.1"/>
    <property type="molecule type" value="Genomic_DNA"/>
</dbReference>
<name>A0A6M5YH37_9BACT</name>
<feature type="transmembrane region" description="Helical" evidence="1">
    <location>
        <begin position="18"/>
        <end position="38"/>
    </location>
</feature>
<dbReference type="AlphaFoldDB" id="A0A6M5YH37"/>
<gene>
    <name evidence="2" type="ORF">FTUN_0875</name>
</gene>
<proteinExistence type="predicted"/>
<reference evidence="3" key="1">
    <citation type="submission" date="2020-05" db="EMBL/GenBank/DDBJ databases">
        <title>Frigoriglobus tundricola gen. nov., sp. nov., a psychrotolerant cellulolytic planctomycete of the family Gemmataceae with two divergent copies of 16S rRNA gene.</title>
        <authorList>
            <person name="Kulichevskaya I.S."/>
            <person name="Ivanova A.A."/>
            <person name="Naumoff D.G."/>
            <person name="Beletsky A.V."/>
            <person name="Rijpstra W.I.C."/>
            <person name="Sinninghe Damste J.S."/>
            <person name="Mardanov A.V."/>
            <person name="Ravin N.V."/>
            <person name="Dedysh S.N."/>
        </authorList>
    </citation>
    <scope>NUCLEOTIDE SEQUENCE [LARGE SCALE GENOMIC DNA]</scope>
    <source>
        <strain evidence="3">PL17</strain>
    </source>
</reference>
<accession>A0A6M5YH37</accession>